<dbReference type="EMBL" id="RXTL01000079">
    <property type="protein sequence ID" value="RTS37328.1"/>
    <property type="molecule type" value="Genomic_DNA"/>
</dbReference>
<comment type="caution">
    <text evidence="1">The sequence shown here is derived from an EMBL/GenBank/DDBJ whole genome shotgun (WGS) entry which is preliminary data.</text>
</comment>
<organism evidence="1 2">
    <name type="scientific">Pseudomonas aeruginosa</name>
    <dbReference type="NCBI Taxonomy" id="287"/>
    <lineage>
        <taxon>Bacteria</taxon>
        <taxon>Pseudomonadati</taxon>
        <taxon>Pseudomonadota</taxon>
        <taxon>Gammaproteobacteria</taxon>
        <taxon>Pseudomonadales</taxon>
        <taxon>Pseudomonadaceae</taxon>
        <taxon>Pseudomonas</taxon>
    </lineage>
</organism>
<sequence>MPLHDVSLVEGGLSALSVPLCLKAHFCQAEIYDLRGHVSTNAKDHSILTTRSGCRFQKTAALNVRSRLHYSSGGVGSIRQRRAAAGPDR</sequence>
<name>A0ABD7JRF4_PSEAI</name>
<gene>
    <name evidence="1" type="ORF">DY940_34240</name>
</gene>
<accession>A0ABD7JRF4</accession>
<feature type="non-terminal residue" evidence="1">
    <location>
        <position position="89"/>
    </location>
</feature>
<dbReference type="AlphaFoldDB" id="A0ABD7JRF4"/>
<proteinExistence type="predicted"/>
<protein>
    <submittedName>
        <fullName evidence="1">Uncharacterized protein</fullName>
    </submittedName>
</protein>
<reference evidence="1 2" key="1">
    <citation type="submission" date="2018-12" db="EMBL/GenBank/DDBJ databases">
        <title>Pseudomonas aeruginosa Diversity Panel.</title>
        <authorList>
            <person name="Snesrud E."/>
            <person name="Mcgann P."/>
        </authorList>
    </citation>
    <scope>NUCLEOTIDE SEQUENCE [LARGE SCALE GENOMIC DNA]</scope>
    <source>
        <strain evidence="1 2">MRSN6241</strain>
    </source>
</reference>
<dbReference type="Proteomes" id="UP000276985">
    <property type="component" value="Unassembled WGS sequence"/>
</dbReference>
<evidence type="ECO:0000313" key="2">
    <source>
        <dbReference type="Proteomes" id="UP000276985"/>
    </source>
</evidence>
<evidence type="ECO:0000313" key="1">
    <source>
        <dbReference type="EMBL" id="RTS37328.1"/>
    </source>
</evidence>